<dbReference type="GO" id="GO:0005886">
    <property type="term" value="C:plasma membrane"/>
    <property type="evidence" value="ECO:0007669"/>
    <property type="project" value="UniProtKB-SubCell"/>
</dbReference>
<evidence type="ECO:0000256" key="3">
    <source>
        <dbReference type="ARBA" id="ARBA00022475"/>
    </source>
</evidence>
<feature type="transmembrane region" description="Helical" evidence="7">
    <location>
        <begin position="148"/>
        <end position="166"/>
    </location>
</feature>
<evidence type="ECO:0000313" key="11">
    <source>
        <dbReference type="Proteomes" id="UP000325933"/>
    </source>
</evidence>
<keyword evidence="12" id="KW-1185">Reference proteome</keyword>
<evidence type="ECO:0000256" key="5">
    <source>
        <dbReference type="ARBA" id="ARBA00022989"/>
    </source>
</evidence>
<feature type="domain" description="VTT" evidence="8">
    <location>
        <begin position="40"/>
        <end position="163"/>
    </location>
</feature>
<reference evidence="11 12" key="1">
    <citation type="submission" date="2019-09" db="EMBL/GenBank/DDBJ databases">
        <authorList>
            <person name="Feng G."/>
        </authorList>
    </citation>
    <scope>NUCLEOTIDE SEQUENCE [LARGE SCALE GENOMIC DNA]</scope>
    <source>
        <strain evidence="10 11">KACC 19283</strain>
        <strain evidence="9 12">KACC 19284</strain>
    </source>
</reference>
<feature type="transmembrane region" description="Helical" evidence="7">
    <location>
        <begin position="20"/>
        <end position="39"/>
    </location>
</feature>
<dbReference type="AlphaFoldDB" id="A0A5J5IDR2"/>
<evidence type="ECO:0000313" key="10">
    <source>
        <dbReference type="EMBL" id="KAA9033624.1"/>
    </source>
</evidence>
<keyword evidence="6 7" id="KW-0472">Membrane</keyword>
<dbReference type="Pfam" id="PF09335">
    <property type="entry name" value="VTT_dom"/>
    <property type="match status" value="1"/>
</dbReference>
<keyword evidence="3 7" id="KW-1003">Cell membrane</keyword>
<evidence type="ECO:0000256" key="2">
    <source>
        <dbReference type="ARBA" id="ARBA00010792"/>
    </source>
</evidence>
<keyword evidence="4 7" id="KW-0812">Transmembrane</keyword>
<feature type="transmembrane region" description="Helical" evidence="7">
    <location>
        <begin position="46"/>
        <end position="71"/>
    </location>
</feature>
<dbReference type="InterPro" id="IPR032818">
    <property type="entry name" value="DedA-like"/>
</dbReference>
<evidence type="ECO:0000256" key="6">
    <source>
        <dbReference type="ARBA" id="ARBA00023136"/>
    </source>
</evidence>
<feature type="transmembrane region" description="Helical" evidence="7">
    <location>
        <begin position="111"/>
        <end position="136"/>
    </location>
</feature>
<comment type="subcellular location">
    <subcellularLocation>
        <location evidence="1 7">Cell membrane</location>
        <topology evidence="1 7">Multi-pass membrane protein</topology>
    </subcellularLocation>
</comment>
<organism evidence="10 11">
    <name type="scientific">Sphingobium limneticum</name>
    <dbReference type="NCBI Taxonomy" id="1007511"/>
    <lineage>
        <taxon>Bacteria</taxon>
        <taxon>Pseudomonadati</taxon>
        <taxon>Pseudomonadota</taxon>
        <taxon>Alphaproteobacteria</taxon>
        <taxon>Sphingomonadales</taxon>
        <taxon>Sphingomonadaceae</taxon>
        <taxon>Sphingobium</taxon>
    </lineage>
</organism>
<dbReference type="Proteomes" id="UP000326364">
    <property type="component" value="Unassembled WGS sequence"/>
</dbReference>
<gene>
    <name evidence="10" type="ORF">F4U95_00725</name>
    <name evidence="9" type="ORF">F4U96_00725</name>
</gene>
<dbReference type="PANTHER" id="PTHR30353">
    <property type="entry name" value="INNER MEMBRANE PROTEIN DEDA-RELATED"/>
    <property type="match status" value="1"/>
</dbReference>
<evidence type="ECO:0000256" key="7">
    <source>
        <dbReference type="RuleBase" id="RU367016"/>
    </source>
</evidence>
<dbReference type="EMBL" id="VYQB01000001">
    <property type="protein sequence ID" value="KAA9021263.1"/>
    <property type="molecule type" value="Genomic_DNA"/>
</dbReference>
<dbReference type="PANTHER" id="PTHR30353:SF15">
    <property type="entry name" value="INNER MEMBRANE PROTEIN YABI"/>
    <property type="match status" value="1"/>
</dbReference>
<evidence type="ECO:0000313" key="9">
    <source>
        <dbReference type="EMBL" id="KAA9021263.1"/>
    </source>
</evidence>
<dbReference type="Proteomes" id="UP000325933">
    <property type="component" value="Unassembled WGS sequence"/>
</dbReference>
<comment type="similarity">
    <text evidence="2 7">Belongs to the DedA family.</text>
</comment>
<accession>A0A5J5IDR2</accession>
<keyword evidence="5 7" id="KW-1133">Transmembrane helix</keyword>
<protein>
    <submittedName>
        <fullName evidence="10">DedA family protein</fullName>
    </submittedName>
</protein>
<name>A0A5J5IDR2_9SPHN</name>
<dbReference type="RefSeq" id="WP_120253101.1">
    <property type="nucleotide sequence ID" value="NZ_JBNNIY010000005.1"/>
</dbReference>
<proteinExistence type="inferred from homology"/>
<dbReference type="InterPro" id="IPR032816">
    <property type="entry name" value="VTT_dom"/>
</dbReference>
<evidence type="ECO:0000259" key="8">
    <source>
        <dbReference type="Pfam" id="PF09335"/>
    </source>
</evidence>
<dbReference type="EMBL" id="VYQA01000001">
    <property type="protein sequence ID" value="KAA9033624.1"/>
    <property type="molecule type" value="Genomic_DNA"/>
</dbReference>
<evidence type="ECO:0000313" key="12">
    <source>
        <dbReference type="Proteomes" id="UP000326364"/>
    </source>
</evidence>
<evidence type="ECO:0000256" key="4">
    <source>
        <dbReference type="ARBA" id="ARBA00022692"/>
    </source>
</evidence>
<feature type="transmembrane region" description="Helical" evidence="7">
    <location>
        <begin position="178"/>
        <end position="198"/>
    </location>
</feature>
<evidence type="ECO:0000256" key="1">
    <source>
        <dbReference type="ARBA" id="ARBA00004651"/>
    </source>
</evidence>
<comment type="caution">
    <text evidence="10">The sequence shown here is derived from an EMBL/GenBank/DDBJ whole genome shotgun (WGS) entry which is preliminary data.</text>
</comment>
<sequence>MSDPSDLLLDAVTRYAGWSGPIIGVLAFFESLVVIGLFVPAIATMIAIGGLIGAGIIEPAPVFACAVVGAILGDWTSYALGCRIGPAIYRHRWLKGHKLAFARARLFFRRYGFMSVLIGRFLGPVRSTVPVVAGVVKMPQRHFQTANIVSALLWVPALLLPGYFAGGKLAQFDLQSEHLVLIAVGLLTIPMLAGWIALRIAGKPRAKLKQSSVQ</sequence>